<accession>A0ABU6RWD9</accession>
<gene>
    <name evidence="2" type="ORF">PIB30_098149</name>
</gene>
<feature type="non-terminal residue" evidence="2">
    <location>
        <position position="238"/>
    </location>
</feature>
<organism evidence="2 3">
    <name type="scientific">Stylosanthes scabra</name>
    <dbReference type="NCBI Taxonomy" id="79078"/>
    <lineage>
        <taxon>Eukaryota</taxon>
        <taxon>Viridiplantae</taxon>
        <taxon>Streptophyta</taxon>
        <taxon>Embryophyta</taxon>
        <taxon>Tracheophyta</taxon>
        <taxon>Spermatophyta</taxon>
        <taxon>Magnoliopsida</taxon>
        <taxon>eudicotyledons</taxon>
        <taxon>Gunneridae</taxon>
        <taxon>Pentapetalae</taxon>
        <taxon>rosids</taxon>
        <taxon>fabids</taxon>
        <taxon>Fabales</taxon>
        <taxon>Fabaceae</taxon>
        <taxon>Papilionoideae</taxon>
        <taxon>50 kb inversion clade</taxon>
        <taxon>dalbergioids sensu lato</taxon>
        <taxon>Dalbergieae</taxon>
        <taxon>Pterocarpus clade</taxon>
        <taxon>Stylosanthes</taxon>
    </lineage>
</organism>
<protein>
    <recommendedName>
        <fullName evidence="4">Protein kinase domain-containing protein</fullName>
    </recommendedName>
</protein>
<evidence type="ECO:0000313" key="3">
    <source>
        <dbReference type="Proteomes" id="UP001341840"/>
    </source>
</evidence>
<dbReference type="Proteomes" id="UP001341840">
    <property type="component" value="Unassembled WGS sequence"/>
</dbReference>
<name>A0ABU6RWD9_9FABA</name>
<dbReference type="EMBL" id="JASCZI010032688">
    <property type="protein sequence ID" value="MED6128458.1"/>
    <property type="molecule type" value="Genomic_DNA"/>
</dbReference>
<proteinExistence type="predicted"/>
<keyword evidence="3" id="KW-1185">Reference proteome</keyword>
<comment type="caution">
    <text evidence="2">The sequence shown here is derived from an EMBL/GenBank/DDBJ whole genome shotgun (WGS) entry which is preliminary data.</text>
</comment>
<evidence type="ECO:0008006" key="4">
    <source>
        <dbReference type="Google" id="ProtNLM"/>
    </source>
</evidence>
<feature type="compositionally biased region" description="Basic and acidic residues" evidence="1">
    <location>
        <begin position="35"/>
        <end position="49"/>
    </location>
</feature>
<evidence type="ECO:0000313" key="2">
    <source>
        <dbReference type="EMBL" id="MED6128458.1"/>
    </source>
</evidence>
<sequence length="238" mass="26695">MDKSRWEDGARVATAAEGSPVAVVAIAPPLLQNRVGERKSDGQRRKDDPFSSPPSYKAPTSVEHQPPRRQQSSQKKKASGVEQKDECAPSTAIREISLLKEMHHRNIVRIICLSKSFVSHCDFKLQPDSVSDCSFIHNSSSQSCSYTRHVPFMANEISPNLKGTTLSQLFKSVVINKSQVLTSKPQNTPKAMAENDPFCYPYHIDYCMPQEKWSKGLDQHSETLPRNSVRNLIIFSPK</sequence>
<feature type="region of interest" description="Disordered" evidence="1">
    <location>
        <begin position="29"/>
        <end position="86"/>
    </location>
</feature>
<reference evidence="2 3" key="1">
    <citation type="journal article" date="2023" name="Plants (Basel)">
        <title>Bridging the Gap: Combining Genomics and Transcriptomics Approaches to Understand Stylosanthes scabra, an Orphan Legume from the Brazilian Caatinga.</title>
        <authorList>
            <person name="Ferreira-Neto J.R.C."/>
            <person name="da Silva M.D."/>
            <person name="Binneck E."/>
            <person name="de Melo N.F."/>
            <person name="da Silva R.H."/>
            <person name="de Melo A.L.T.M."/>
            <person name="Pandolfi V."/>
            <person name="Bustamante F.O."/>
            <person name="Brasileiro-Vidal A.C."/>
            <person name="Benko-Iseppon A.M."/>
        </authorList>
    </citation>
    <scope>NUCLEOTIDE SEQUENCE [LARGE SCALE GENOMIC DNA]</scope>
    <source>
        <tissue evidence="2">Leaves</tissue>
    </source>
</reference>
<dbReference type="Gene3D" id="3.30.200.20">
    <property type="entry name" value="Phosphorylase Kinase, domain 1"/>
    <property type="match status" value="1"/>
</dbReference>
<evidence type="ECO:0000256" key="1">
    <source>
        <dbReference type="SAM" id="MobiDB-lite"/>
    </source>
</evidence>